<keyword evidence="2" id="KW-1185">Reference proteome</keyword>
<dbReference type="Proteomes" id="UP000563094">
    <property type="component" value="Unassembled WGS sequence"/>
</dbReference>
<reference evidence="1 2" key="1">
    <citation type="submission" date="2020-08" db="EMBL/GenBank/DDBJ databases">
        <title>Genomic Encyclopedia of Type Strains, Phase IV (KMG-IV): sequencing the most valuable type-strain genomes for metagenomic binning, comparative biology and taxonomic classification.</title>
        <authorList>
            <person name="Goeker M."/>
        </authorList>
    </citation>
    <scope>NUCLEOTIDE SEQUENCE [LARGE SCALE GENOMIC DNA]</scope>
    <source>
        <strain evidence="1 2">DSM 29854</strain>
    </source>
</reference>
<sequence>MFANEVRLGNIVLESGKPVMLDAPRLIALLSGNDTSFAPVPLSLAWIAGASYNELENEYMFPELSQWALDLEYKEIVFNGGFIATSAPVAYVHQLQNFFFAMTGQELELPLEHIQQG</sequence>
<evidence type="ECO:0000313" key="2">
    <source>
        <dbReference type="Proteomes" id="UP000563094"/>
    </source>
</evidence>
<dbReference type="RefSeq" id="WP_153042779.1">
    <property type="nucleotide sequence ID" value="NZ_JACJIQ010000015.1"/>
</dbReference>
<comment type="caution">
    <text evidence="1">The sequence shown here is derived from an EMBL/GenBank/DDBJ whole genome shotgun (WGS) entry which is preliminary data.</text>
</comment>
<organism evidence="1 2">
    <name type="scientific">Rufibacter quisquiliarum</name>
    <dbReference type="NCBI Taxonomy" id="1549639"/>
    <lineage>
        <taxon>Bacteria</taxon>
        <taxon>Pseudomonadati</taxon>
        <taxon>Bacteroidota</taxon>
        <taxon>Cytophagia</taxon>
        <taxon>Cytophagales</taxon>
        <taxon>Hymenobacteraceae</taxon>
        <taxon>Rufibacter</taxon>
    </lineage>
</organism>
<dbReference type="EMBL" id="JACJIQ010000015">
    <property type="protein sequence ID" value="MBA9078747.1"/>
    <property type="molecule type" value="Genomic_DNA"/>
</dbReference>
<gene>
    <name evidence="1" type="ORF">FHS90_003477</name>
</gene>
<proteinExistence type="predicted"/>
<name>A0A839GV50_9BACT</name>
<protein>
    <submittedName>
        <fullName evidence="1">Uncharacterized protein</fullName>
    </submittedName>
</protein>
<evidence type="ECO:0000313" key="1">
    <source>
        <dbReference type="EMBL" id="MBA9078747.1"/>
    </source>
</evidence>
<dbReference type="AlphaFoldDB" id="A0A839GV50"/>
<accession>A0A839GV50</accession>